<proteinExistence type="predicted"/>
<protein>
    <submittedName>
        <fullName evidence="1">Uncharacterized protein</fullName>
    </submittedName>
</protein>
<gene>
    <name evidence="1" type="ORF">AAF712_009723</name>
</gene>
<accession>A0ABR2ZRC6</accession>
<dbReference type="Proteomes" id="UP001437256">
    <property type="component" value="Unassembled WGS sequence"/>
</dbReference>
<dbReference type="EMBL" id="JBBXMP010000082">
    <property type="protein sequence ID" value="KAL0063414.1"/>
    <property type="molecule type" value="Genomic_DNA"/>
</dbReference>
<name>A0ABR2ZRC6_9AGAR</name>
<reference evidence="1 2" key="1">
    <citation type="submission" date="2024-05" db="EMBL/GenBank/DDBJ databases">
        <title>A draft genome resource for the thread blight pathogen Marasmius tenuissimus strain MS-2.</title>
        <authorList>
            <person name="Yulfo-Soto G.E."/>
            <person name="Baruah I.K."/>
            <person name="Amoako-Attah I."/>
            <person name="Bukari Y."/>
            <person name="Meinhardt L.W."/>
            <person name="Bailey B.A."/>
            <person name="Cohen S.P."/>
        </authorList>
    </citation>
    <scope>NUCLEOTIDE SEQUENCE [LARGE SCALE GENOMIC DNA]</scope>
    <source>
        <strain evidence="1 2">MS-2</strain>
    </source>
</reference>
<keyword evidence="2" id="KW-1185">Reference proteome</keyword>
<dbReference type="SUPFAM" id="SSF52047">
    <property type="entry name" value="RNI-like"/>
    <property type="match status" value="1"/>
</dbReference>
<organism evidence="1 2">
    <name type="scientific">Marasmius tenuissimus</name>
    <dbReference type="NCBI Taxonomy" id="585030"/>
    <lineage>
        <taxon>Eukaryota</taxon>
        <taxon>Fungi</taxon>
        <taxon>Dikarya</taxon>
        <taxon>Basidiomycota</taxon>
        <taxon>Agaricomycotina</taxon>
        <taxon>Agaricomycetes</taxon>
        <taxon>Agaricomycetidae</taxon>
        <taxon>Agaricales</taxon>
        <taxon>Marasmiineae</taxon>
        <taxon>Marasmiaceae</taxon>
        <taxon>Marasmius</taxon>
    </lineage>
</organism>
<dbReference type="InterPro" id="IPR032675">
    <property type="entry name" value="LRR_dom_sf"/>
</dbReference>
<evidence type="ECO:0000313" key="1">
    <source>
        <dbReference type="EMBL" id="KAL0063414.1"/>
    </source>
</evidence>
<comment type="caution">
    <text evidence="1">The sequence shown here is derived from an EMBL/GenBank/DDBJ whole genome shotgun (WGS) entry which is preliminary data.</text>
</comment>
<sequence length="415" mass="46853">MLERSRAASLFLIWRYGSDKSNAAFYKALQHIDRVVRLDVAAPLNQNIFSLSILDRLVKPAPLLRTLHLSTRTPTTDLVLLPCVLGGHTPLLTHLVVDGPFFAWDSMLWRNNLTTLKVIHSSGTSNLIPSSFRDFLLALSYMPDLQELELHHSLPPRPLHSSTSQMIPLPNLRSLRLSGACAADINNLTNHITFPRRPIYLDFYGVRFSNGIQDGCGSVVSSLQTIFSSANNNLFTFLWVTSTHFEAWSCTCSNISHCFAYCHPKQTFCRIHFVIDHFHLQSFETIIRSLPSNGVRSLWLDANTTEQWIQMGVFRRMKSLTAIKMSGVGAIEVVKAFWAIASDADEKGRITFPSLEEVEIHTVCFDALLSQLFENSLRKRLGHHRGIQRAIFRHCKLDREILGQIGALVEVDTDA</sequence>
<evidence type="ECO:0000313" key="2">
    <source>
        <dbReference type="Proteomes" id="UP001437256"/>
    </source>
</evidence>
<dbReference type="Gene3D" id="3.80.10.10">
    <property type="entry name" value="Ribonuclease Inhibitor"/>
    <property type="match status" value="1"/>
</dbReference>